<protein>
    <submittedName>
        <fullName evidence="1">Uncharacterized protein</fullName>
    </submittedName>
</protein>
<evidence type="ECO:0000313" key="2">
    <source>
        <dbReference type="Proteomes" id="UP000035489"/>
    </source>
</evidence>
<reference evidence="1 2" key="1">
    <citation type="submission" date="2015-05" db="EMBL/GenBank/DDBJ databases">
        <title>Draft genome sequence of Microvirga vignae strain BR3299, a novel nitrogen fixing bacteria isolated from Brazil semi-aired region.</title>
        <authorList>
            <person name="Zilli J.E."/>
            <person name="Passos S.R."/>
            <person name="Leite J."/>
            <person name="Baldani J.I."/>
            <person name="Xavier G.R."/>
            <person name="Rumjaneck N.G."/>
            <person name="Simoes-Araujo J.L."/>
        </authorList>
    </citation>
    <scope>NUCLEOTIDE SEQUENCE [LARGE SCALE GENOMIC DNA]</scope>
    <source>
        <strain evidence="1 2">BR3299</strain>
    </source>
</reference>
<dbReference type="Proteomes" id="UP000035489">
    <property type="component" value="Unassembled WGS sequence"/>
</dbReference>
<dbReference type="EMBL" id="LCYG01000064">
    <property type="protein sequence ID" value="KLK90854.1"/>
    <property type="molecule type" value="Genomic_DNA"/>
</dbReference>
<dbReference type="RefSeq" id="WP_047191429.1">
    <property type="nucleotide sequence ID" value="NZ_LCYG01000064.1"/>
</dbReference>
<comment type="caution">
    <text evidence="1">The sequence shown here is derived from an EMBL/GenBank/DDBJ whole genome shotgun (WGS) entry which is preliminary data.</text>
</comment>
<organism evidence="1 2">
    <name type="scientific">Microvirga vignae</name>
    <dbReference type="NCBI Taxonomy" id="1225564"/>
    <lineage>
        <taxon>Bacteria</taxon>
        <taxon>Pseudomonadati</taxon>
        <taxon>Pseudomonadota</taxon>
        <taxon>Alphaproteobacteria</taxon>
        <taxon>Hyphomicrobiales</taxon>
        <taxon>Methylobacteriaceae</taxon>
        <taxon>Microvirga</taxon>
    </lineage>
</organism>
<proteinExistence type="predicted"/>
<name>A0A0H1R751_9HYPH</name>
<keyword evidence="2" id="KW-1185">Reference proteome</keyword>
<sequence length="66" mass="7550">MFVPPLDKAAEYRRQANDARATAKWISLLDVKHQLLEMARHLDVLAEIEEQKARQTAPIQTPKPEA</sequence>
<dbReference type="AlphaFoldDB" id="A0A0H1R751"/>
<evidence type="ECO:0000313" key="1">
    <source>
        <dbReference type="EMBL" id="KLK90854.1"/>
    </source>
</evidence>
<dbReference type="PATRIC" id="fig|1225564.3.peg.6079"/>
<gene>
    <name evidence="1" type="ORF">AA309_23320</name>
</gene>
<dbReference type="OrthoDB" id="8023859at2"/>
<accession>A0A0H1R751</accession>